<organism evidence="2 3">
    <name type="scientific">Candidatus Magasanikbacteria bacterium CG10_big_fil_rev_8_21_14_0_10_36_32</name>
    <dbReference type="NCBI Taxonomy" id="1974646"/>
    <lineage>
        <taxon>Bacteria</taxon>
        <taxon>Candidatus Magasanikiibacteriota</taxon>
    </lineage>
</organism>
<dbReference type="PANTHER" id="PTHR30135:SF3">
    <property type="entry name" value="GLUCONEOGENESIS FACTOR-RELATED"/>
    <property type="match status" value="1"/>
</dbReference>
<reference evidence="3" key="1">
    <citation type="submission" date="2017-09" db="EMBL/GenBank/DDBJ databases">
        <title>Depth-based differentiation of microbial function through sediment-hosted aquifers and enrichment of novel symbionts in the deep terrestrial subsurface.</title>
        <authorList>
            <person name="Probst A.J."/>
            <person name="Ladd B."/>
            <person name="Jarett J.K."/>
            <person name="Geller-Mcgrath D.E."/>
            <person name="Sieber C.M.K."/>
            <person name="Emerson J.B."/>
            <person name="Anantharaman K."/>
            <person name="Thomas B.C."/>
            <person name="Malmstrom R."/>
            <person name="Stieglmeier M."/>
            <person name="Klingl A."/>
            <person name="Woyke T."/>
            <person name="Ryan C.M."/>
            <person name="Banfield J.F."/>
        </authorList>
    </citation>
    <scope>NUCLEOTIDE SEQUENCE [LARGE SCALE GENOMIC DNA]</scope>
</reference>
<evidence type="ECO:0008006" key="4">
    <source>
        <dbReference type="Google" id="ProtNLM"/>
    </source>
</evidence>
<dbReference type="AlphaFoldDB" id="A0A2M6W762"/>
<dbReference type="Pfam" id="PF01933">
    <property type="entry name" value="CofD"/>
    <property type="match status" value="1"/>
</dbReference>
<dbReference type="Proteomes" id="UP000231426">
    <property type="component" value="Unassembled WGS sequence"/>
</dbReference>
<gene>
    <name evidence="2" type="ORF">COU29_02670</name>
</gene>
<dbReference type="EMBL" id="PFBV01000003">
    <property type="protein sequence ID" value="PIT88649.1"/>
    <property type="molecule type" value="Genomic_DNA"/>
</dbReference>
<dbReference type="SUPFAM" id="SSF142338">
    <property type="entry name" value="CofD-like"/>
    <property type="match status" value="1"/>
</dbReference>
<dbReference type="PANTHER" id="PTHR30135">
    <property type="entry name" value="UNCHARACTERIZED PROTEIN YVCK-RELATED"/>
    <property type="match status" value="1"/>
</dbReference>
<sequence>MIKTKIVVIGGGNGSAITLSALKCNLKNFDLSAVISMSDSGGSSGRLRRQFKTLPPGDIMRAVLALSKYDYASLRKIFYQPRFLGTGKLDTHNLGNLFLTLATQYCGDFLKALNALSQSVDAVGKVYPVTLKSVDLVAELMNGKIVKTEAFIDKPRYNRGWKIKKVWLEPYCSIYLNAARTIKKSDYIILSPGSLYTSIIASLLPHGMKEAIKKSKAKIIYVAGNTYRTDGETGPEKLSEVIKHLEQYLPRPIDTVIYNNHKLDKQEKKFYKIRRWSLLGYDVENLLPKKILSCDFEKLGGGLCSIKLSKIFKKICRK</sequence>
<dbReference type="GO" id="GO:0043743">
    <property type="term" value="F:LPPG:FO 2-phospho-L-lactate transferase activity"/>
    <property type="evidence" value="ECO:0007669"/>
    <property type="project" value="InterPro"/>
</dbReference>
<keyword evidence="1" id="KW-0963">Cytoplasm</keyword>
<dbReference type="InterPro" id="IPR002882">
    <property type="entry name" value="CofD"/>
</dbReference>
<evidence type="ECO:0000313" key="3">
    <source>
        <dbReference type="Proteomes" id="UP000231426"/>
    </source>
</evidence>
<dbReference type="NCBIfam" id="TIGR01826">
    <property type="entry name" value="CofD_related"/>
    <property type="match status" value="1"/>
</dbReference>
<accession>A0A2M6W762</accession>
<dbReference type="InterPro" id="IPR010119">
    <property type="entry name" value="Gluconeogen_factor"/>
</dbReference>
<dbReference type="Gene3D" id="3.40.50.10680">
    <property type="entry name" value="CofD-like domains"/>
    <property type="match status" value="1"/>
</dbReference>
<name>A0A2M6W762_9BACT</name>
<evidence type="ECO:0000313" key="2">
    <source>
        <dbReference type="EMBL" id="PIT88649.1"/>
    </source>
</evidence>
<evidence type="ECO:0000256" key="1">
    <source>
        <dbReference type="ARBA" id="ARBA00022490"/>
    </source>
</evidence>
<dbReference type="CDD" id="cd07187">
    <property type="entry name" value="YvcK_like"/>
    <property type="match status" value="1"/>
</dbReference>
<dbReference type="InterPro" id="IPR038136">
    <property type="entry name" value="CofD-like_dom_sf"/>
</dbReference>
<comment type="caution">
    <text evidence="2">The sequence shown here is derived from an EMBL/GenBank/DDBJ whole genome shotgun (WGS) entry which is preliminary data.</text>
</comment>
<proteinExistence type="predicted"/>
<protein>
    <recommendedName>
        <fullName evidence="4">Gluconeogenesis factor</fullName>
    </recommendedName>
</protein>